<evidence type="ECO:0000256" key="5">
    <source>
        <dbReference type="ARBA" id="ARBA00023136"/>
    </source>
</evidence>
<feature type="compositionally biased region" description="Low complexity" evidence="6">
    <location>
        <begin position="59"/>
        <end position="71"/>
    </location>
</feature>
<keyword evidence="2 7" id="KW-0812">Transmembrane</keyword>
<feature type="compositionally biased region" description="Basic and acidic residues" evidence="6">
    <location>
        <begin position="28"/>
        <end position="45"/>
    </location>
</feature>
<feature type="compositionally biased region" description="Basic and acidic residues" evidence="6">
    <location>
        <begin position="1"/>
        <end position="14"/>
    </location>
</feature>
<evidence type="ECO:0000256" key="3">
    <source>
        <dbReference type="ARBA" id="ARBA00022989"/>
    </source>
</evidence>
<dbReference type="InterPro" id="IPR012919">
    <property type="entry name" value="SUN_dom"/>
</dbReference>
<sequence length="1050" mass="117940">MESEAKEGPPEVRATRSRSRTPLNLRVSVERDLNGGEAPKPEKVQKPPNVTTIQEELNSSQKSTSASGGSRSVRKTRTVTSDYSSDGVSPERPATTKEVSSNPAKDKSVTVTKTTVTTVTTSASSSSRTSPSKKEIRQSEISRTLEDSQKAVLRTSTPKATSKVSKKITLTPEELQKHVAYKEYKEAGEYWNKFPKTDYTYSELSPFRRELAPGMIAMPNMSRPGLTKHAERISVMIERNPTQESYIRQRYAASKYSSSGVAGGSFARADPYDSGEETLDLSQLSRASQSYRSKRSASHVQVDEHRSFVSRFFLSIVNLFYSATHSVSRVFNQSEHNLYYTRIEDERGFFAKIYSFFNMLVTSIFKKVYLLISSVLFMDTWLLQSASGDVPQRRRKFLRFLLILLPFLVCGAILLADEDQTIVLPASKRATIALASLSHMLPSMDGQDLDSIKTSLFQKLDFRETSFSWRSLLPSFSLSFGGSGNGGSDYEHLKSGLQKTLSKQEYDDLMRHIDAYIEGLLTEKYLKKEQEEARAKQVISPEVTVHVASVVRENLQAYNYRLSQADVDAVAEKVRLELLASYPNVFNPKMEEGGKKAEALGISQENLLEIQKLVKQQISITNNNFVISDQQLEDILKKILSSSQLVGLIDARVLLQMKAPQQQQQESQAALVENLKNEINEIKMHFTEKLATSSLMIEDNINLLKQDQSRLAEQVNSYRIENDEKYVQLMSDIDARLAAVKQEQFAGLNKIIKKNIVTILGMNVKEDFSDADLKAWISNLFVAKDYLESRLKEYQEGVSALIQQEMERSAATLMRDVSEKIQKEVLVTIQSRESNVDATARKTSSQSGGGGLNEDDVRRIVRDALRIYDADKTGLVDYALESAGGQILSTRCTENYQTHSAQMSIFGIPLWYPTNTPRTVISPTMQPGQCWAFAGFPGYLVIQLNSDIVVTGFSLEHISKLLAPNGQIDSAPKNFSVWGLATENDQEPIQLGNYQYLDNGAALQYFPVDDPTRPELVGRTFRIVELRIETNHGNARYTCLYRFRVHGERA</sequence>
<accession>A0A6I8TWY6</accession>
<dbReference type="PANTHER" id="PTHR12911:SF8">
    <property type="entry name" value="KLAROID PROTEIN-RELATED"/>
    <property type="match status" value="1"/>
</dbReference>
<feature type="compositionally biased region" description="Basic and acidic residues" evidence="6">
    <location>
        <begin position="132"/>
        <end position="149"/>
    </location>
</feature>
<dbReference type="Proteomes" id="UP000008820">
    <property type="component" value="Chromosome 2"/>
</dbReference>
<keyword evidence="5 7" id="KW-0472">Membrane</keyword>
<feature type="region of interest" description="Disordered" evidence="6">
    <location>
        <begin position="1"/>
        <end position="159"/>
    </location>
</feature>
<organism evidence="9 10">
    <name type="scientific">Aedes aegypti</name>
    <name type="common">Yellowfever mosquito</name>
    <name type="synonym">Culex aegypti</name>
    <dbReference type="NCBI Taxonomy" id="7159"/>
    <lineage>
        <taxon>Eukaryota</taxon>
        <taxon>Metazoa</taxon>
        <taxon>Ecdysozoa</taxon>
        <taxon>Arthropoda</taxon>
        <taxon>Hexapoda</taxon>
        <taxon>Insecta</taxon>
        <taxon>Pterygota</taxon>
        <taxon>Neoptera</taxon>
        <taxon>Endopterygota</taxon>
        <taxon>Diptera</taxon>
        <taxon>Nematocera</taxon>
        <taxon>Culicoidea</taxon>
        <taxon>Culicidae</taxon>
        <taxon>Culicinae</taxon>
        <taxon>Aedini</taxon>
        <taxon>Aedes</taxon>
        <taxon>Stegomyia</taxon>
    </lineage>
</organism>
<dbReference type="Pfam" id="PF07738">
    <property type="entry name" value="Sad1_UNC"/>
    <property type="match status" value="1"/>
</dbReference>
<feature type="compositionally biased region" description="Polar residues" evidence="6">
    <location>
        <begin position="48"/>
        <end position="58"/>
    </location>
</feature>
<evidence type="ECO:0000256" key="7">
    <source>
        <dbReference type="SAM" id="Phobius"/>
    </source>
</evidence>
<proteinExistence type="predicted"/>
<evidence type="ECO:0000256" key="4">
    <source>
        <dbReference type="ARBA" id="ARBA00023054"/>
    </source>
</evidence>
<keyword evidence="3 7" id="KW-1133">Transmembrane helix</keyword>
<dbReference type="GO" id="GO:0034993">
    <property type="term" value="C:meiotic nuclear membrane microtubule tethering complex"/>
    <property type="evidence" value="ECO:0007669"/>
    <property type="project" value="TreeGrafter"/>
</dbReference>
<feature type="compositionally biased region" description="Low complexity" evidence="6">
    <location>
        <begin position="109"/>
        <end position="130"/>
    </location>
</feature>
<reference evidence="9 10" key="1">
    <citation type="submission" date="2017-06" db="EMBL/GenBank/DDBJ databases">
        <title>Aedes aegypti genome working group (AGWG) sequencing and assembly.</title>
        <authorList>
            <consortium name="Aedes aegypti Genome Working Group (AGWG)"/>
            <person name="Matthews B.J."/>
        </authorList>
    </citation>
    <scope>NUCLEOTIDE SEQUENCE [LARGE SCALE GENOMIC DNA]</scope>
    <source>
        <strain evidence="9 10">LVP_AGWG</strain>
    </source>
</reference>
<dbReference type="OrthoDB" id="342281at2759"/>
<feature type="compositionally biased region" description="Polar residues" evidence="6">
    <location>
        <begin position="78"/>
        <end position="87"/>
    </location>
</feature>
<reference evidence="9" key="2">
    <citation type="submission" date="2020-05" db="UniProtKB">
        <authorList>
            <consortium name="EnsemblMetazoa"/>
        </authorList>
    </citation>
    <scope>IDENTIFICATION</scope>
    <source>
        <strain evidence="9">LVP_AGWG</strain>
    </source>
</reference>
<gene>
    <name evidence="9" type="primary">5569218</name>
</gene>
<dbReference type="EnsemblMetazoa" id="AAEL019936-RB">
    <property type="protein sequence ID" value="AAEL019936-PB"/>
    <property type="gene ID" value="AAEL019936"/>
</dbReference>
<evidence type="ECO:0000256" key="1">
    <source>
        <dbReference type="ARBA" id="ARBA00004370"/>
    </source>
</evidence>
<dbReference type="PANTHER" id="PTHR12911">
    <property type="entry name" value="SAD1/UNC-84-LIKE PROTEIN-RELATED"/>
    <property type="match status" value="1"/>
</dbReference>
<dbReference type="Gene3D" id="2.60.120.260">
    <property type="entry name" value="Galactose-binding domain-like"/>
    <property type="match status" value="1"/>
</dbReference>
<name>A0A6I8TWY6_AEDAE</name>
<dbReference type="EnsemblMetazoa" id="AAEL019936-RA">
    <property type="protein sequence ID" value="AAEL019936-PA"/>
    <property type="gene ID" value="AAEL019936"/>
</dbReference>
<evidence type="ECO:0000259" key="8">
    <source>
        <dbReference type="PROSITE" id="PS51469"/>
    </source>
</evidence>
<feature type="transmembrane region" description="Helical" evidence="7">
    <location>
        <begin position="397"/>
        <end position="416"/>
    </location>
</feature>
<dbReference type="EnsemblMetazoa" id="AAEL019936-RD">
    <property type="protein sequence ID" value="AAEL019936-PD"/>
    <property type="gene ID" value="AAEL019936"/>
</dbReference>
<dbReference type="FunFam" id="2.60.120.260:FF:000009">
    <property type="entry name" value="SUN domain-containing protein 1 isoform X1"/>
    <property type="match status" value="1"/>
</dbReference>
<evidence type="ECO:0000313" key="9">
    <source>
        <dbReference type="EnsemblMetazoa" id="AAEL019936-PB"/>
    </source>
</evidence>
<dbReference type="AlphaFoldDB" id="A0A6I8TWY6"/>
<dbReference type="EnsemblMetazoa" id="AAEL019936-RC">
    <property type="protein sequence ID" value="AAEL019936-PC"/>
    <property type="gene ID" value="AAEL019936"/>
</dbReference>
<evidence type="ECO:0000256" key="2">
    <source>
        <dbReference type="ARBA" id="ARBA00022692"/>
    </source>
</evidence>
<dbReference type="PROSITE" id="PS51469">
    <property type="entry name" value="SUN"/>
    <property type="match status" value="1"/>
</dbReference>
<dbReference type="InParanoid" id="A0A6I8TWY6"/>
<evidence type="ECO:0000313" key="10">
    <source>
        <dbReference type="Proteomes" id="UP000008820"/>
    </source>
</evidence>
<feature type="domain" description="SUN" evidence="8">
    <location>
        <begin position="884"/>
        <end position="1050"/>
    </location>
</feature>
<evidence type="ECO:0000256" key="6">
    <source>
        <dbReference type="SAM" id="MobiDB-lite"/>
    </source>
</evidence>
<dbReference type="InterPro" id="IPR045119">
    <property type="entry name" value="SUN1-5"/>
</dbReference>
<keyword evidence="10" id="KW-1185">Reference proteome</keyword>
<protein>
    <recommendedName>
        <fullName evidence="8">SUN domain-containing protein</fullName>
    </recommendedName>
</protein>
<dbReference type="FunCoup" id="A0A6I8TWY6">
    <property type="interactions" value="106"/>
</dbReference>
<dbReference type="GO" id="GO:0043495">
    <property type="term" value="F:protein-membrane adaptor activity"/>
    <property type="evidence" value="ECO:0007669"/>
    <property type="project" value="TreeGrafter"/>
</dbReference>
<keyword evidence="4" id="KW-0175">Coiled coil</keyword>
<comment type="subcellular location">
    <subcellularLocation>
        <location evidence="1">Membrane</location>
    </subcellularLocation>
</comment>